<evidence type="ECO:0000313" key="2">
    <source>
        <dbReference type="Proteomes" id="UP000266506"/>
    </source>
</evidence>
<dbReference type="EMBL" id="QXEV01000006">
    <property type="protein sequence ID" value="RIA77794.1"/>
    <property type="molecule type" value="Genomic_DNA"/>
</dbReference>
<reference evidence="1 2" key="1">
    <citation type="submission" date="2018-08" db="EMBL/GenBank/DDBJ databases">
        <title>Genomic Encyclopedia of Archaeal and Bacterial Type Strains, Phase II (KMG-II): from individual species to whole genera.</title>
        <authorList>
            <person name="Goeker M."/>
        </authorList>
    </citation>
    <scope>NUCLEOTIDE SEQUENCE [LARGE SCALE GENOMIC DNA]</scope>
    <source>
        <strain evidence="1 2">ATCC 27112</strain>
    </source>
</reference>
<dbReference type="InParanoid" id="A0A397S6B9"/>
<name>A0A397S6B9_9MOLU</name>
<accession>A0A397S6B9</accession>
<dbReference type="PROSITE" id="PS51257">
    <property type="entry name" value="PROKAR_LIPOPROTEIN"/>
    <property type="match status" value="1"/>
</dbReference>
<organism evidence="1 2">
    <name type="scientific">Anaeroplasma bactoclasticum</name>
    <dbReference type="NCBI Taxonomy" id="2088"/>
    <lineage>
        <taxon>Bacteria</taxon>
        <taxon>Bacillati</taxon>
        <taxon>Mycoplasmatota</taxon>
        <taxon>Mollicutes</taxon>
        <taxon>Anaeroplasmatales</taxon>
        <taxon>Anaeroplasmataceae</taxon>
        <taxon>Anaeroplasma</taxon>
    </lineage>
</organism>
<dbReference type="Proteomes" id="UP000266506">
    <property type="component" value="Unassembled WGS sequence"/>
</dbReference>
<gene>
    <name evidence="1" type="ORF">EI71_00766</name>
</gene>
<evidence type="ECO:0008006" key="3">
    <source>
        <dbReference type="Google" id="ProtNLM"/>
    </source>
</evidence>
<evidence type="ECO:0000313" key="1">
    <source>
        <dbReference type="EMBL" id="RIA77794.1"/>
    </source>
</evidence>
<protein>
    <recommendedName>
        <fullName evidence="3">Lipoprotein</fullName>
    </recommendedName>
</protein>
<comment type="caution">
    <text evidence="1">The sequence shown here is derived from an EMBL/GenBank/DDBJ whole genome shotgun (WGS) entry which is preliminary data.</text>
</comment>
<sequence length="337" mass="38883">MKLKKILLGTGIVSIGVLASCGGNEKELIAKEFQIEEPNVNNLEELSTGLNEFTEDYDKKHLEKLDGFFNEYKSITIQNKYVSKDSEGNEKSGYYYTSTTDFETGNTYFYHTDFETVEGKRVNTVMIETYAIRGEKSYTVATEITFNEYLVPNSKEEKKVSGQAKMVTSVPVDNVILNQKEKYTTEEDIPTRVNKFLDKSLLYNVINFIKPKYCDLSIPGCLKFYTSEDKKIFTSYVSMNNSNKYYYVDNDYLYKGKYCSTGKTDYANDVIYNKESLVNKKIDVSTYTEYDYDTFYDEYPSALSWLSPKPLFPFARVIAEESYPIAIQYSALEAYIK</sequence>
<dbReference type="RefSeq" id="WP_119015929.1">
    <property type="nucleotide sequence ID" value="NZ_QXEV01000006.1"/>
</dbReference>
<proteinExistence type="predicted"/>
<keyword evidence="2" id="KW-1185">Reference proteome</keyword>
<dbReference type="AlphaFoldDB" id="A0A397S6B9"/>